<evidence type="ECO:0000256" key="4">
    <source>
        <dbReference type="ARBA" id="ARBA00005189"/>
    </source>
</evidence>
<evidence type="ECO:0000256" key="10">
    <source>
        <dbReference type="ARBA" id="ARBA00022679"/>
    </source>
</evidence>
<dbReference type="PANTHER" id="PTHR46382">
    <property type="entry name" value="PHOSPHATIDATE CYTIDYLYLTRANSFERASE"/>
    <property type="match status" value="1"/>
</dbReference>
<evidence type="ECO:0000256" key="16">
    <source>
        <dbReference type="ARBA" id="ARBA00023209"/>
    </source>
</evidence>
<evidence type="ECO:0000256" key="8">
    <source>
        <dbReference type="ARBA" id="ARBA00022475"/>
    </source>
</evidence>
<keyword evidence="21" id="KW-1185">Reference proteome</keyword>
<dbReference type="InterPro" id="IPR000374">
    <property type="entry name" value="PC_trans"/>
</dbReference>
<evidence type="ECO:0000313" key="21">
    <source>
        <dbReference type="Proteomes" id="UP001441944"/>
    </source>
</evidence>
<comment type="pathway">
    <text evidence="4">Lipid metabolism.</text>
</comment>
<keyword evidence="14" id="KW-0443">Lipid metabolism</keyword>
<feature type="transmembrane region" description="Helical" evidence="19">
    <location>
        <begin position="23"/>
        <end position="56"/>
    </location>
</feature>
<evidence type="ECO:0000313" key="20">
    <source>
        <dbReference type="EMBL" id="GAA6197157.1"/>
    </source>
</evidence>
<feature type="transmembrane region" description="Helical" evidence="19">
    <location>
        <begin position="180"/>
        <end position="213"/>
    </location>
</feature>
<evidence type="ECO:0000256" key="9">
    <source>
        <dbReference type="ARBA" id="ARBA00022516"/>
    </source>
</evidence>
<keyword evidence="16" id="KW-0594">Phospholipid biosynthesis</keyword>
<evidence type="ECO:0000256" key="15">
    <source>
        <dbReference type="ARBA" id="ARBA00023136"/>
    </source>
</evidence>
<comment type="pathway">
    <text evidence="3 18">Phospholipid metabolism; CDP-diacylglycerol biosynthesis; CDP-diacylglycerol from sn-glycerol 3-phosphate: step 3/3.</text>
</comment>
<evidence type="ECO:0000256" key="3">
    <source>
        <dbReference type="ARBA" id="ARBA00005119"/>
    </source>
</evidence>
<dbReference type="EMBL" id="BAABWU010000009">
    <property type="protein sequence ID" value="GAA6197157.1"/>
    <property type="molecule type" value="Genomic_DNA"/>
</dbReference>
<sequence length="266" mass="27404">MKPPIPNGAGGTGRWGDLIPRIISALVMVVVALGAIWAGGLVFTLVIAACCGGMVWELSQMLAPRRADTALLLGGASFGAVLFAGILPAALGAGLLLLPVVLGWLQVAEGAKTRFAVFALWIVLAGYSFIWMRISLGADWLIWLALVVIATDVAGYFAGKTIGGPKFWPRISPKKTWSGTSAGWVAAALVGLGAAPVFDIGFALVLASVLVAMASQAGDVAESALKRQTGVKDSSGLIPGHGGLLDRFDGMLGAAAMFLLLYPFLG</sequence>
<comment type="subcellular location">
    <subcellularLocation>
        <location evidence="2">Cell membrane</location>
        <topology evidence="2">Multi-pass membrane protein</topology>
    </subcellularLocation>
</comment>
<gene>
    <name evidence="20" type="ORF">NBRC116598_26010</name>
</gene>
<evidence type="ECO:0000256" key="13">
    <source>
        <dbReference type="ARBA" id="ARBA00022989"/>
    </source>
</evidence>
<dbReference type="Pfam" id="PF01148">
    <property type="entry name" value="CTP_transf_1"/>
    <property type="match status" value="1"/>
</dbReference>
<evidence type="ECO:0000256" key="12">
    <source>
        <dbReference type="ARBA" id="ARBA00022695"/>
    </source>
</evidence>
<comment type="catalytic activity">
    <reaction evidence="1 18">
        <text>a 1,2-diacyl-sn-glycero-3-phosphate + CTP + H(+) = a CDP-1,2-diacyl-sn-glycerol + diphosphate</text>
        <dbReference type="Rhea" id="RHEA:16229"/>
        <dbReference type="ChEBI" id="CHEBI:15378"/>
        <dbReference type="ChEBI" id="CHEBI:33019"/>
        <dbReference type="ChEBI" id="CHEBI:37563"/>
        <dbReference type="ChEBI" id="CHEBI:58332"/>
        <dbReference type="ChEBI" id="CHEBI:58608"/>
        <dbReference type="EC" id="2.7.7.41"/>
    </reaction>
</comment>
<dbReference type="RefSeq" id="WP_353400705.1">
    <property type="nucleotide sequence ID" value="NZ_BAABWU010000009.1"/>
</dbReference>
<organism evidence="20 21">
    <name type="scientific">Pseudophaeobacter arcticus</name>
    <dbReference type="NCBI Taxonomy" id="385492"/>
    <lineage>
        <taxon>Bacteria</taxon>
        <taxon>Pseudomonadati</taxon>
        <taxon>Pseudomonadota</taxon>
        <taxon>Alphaproteobacteria</taxon>
        <taxon>Rhodobacterales</taxon>
        <taxon>Paracoccaceae</taxon>
        <taxon>Pseudophaeobacter</taxon>
    </lineage>
</organism>
<keyword evidence="12 18" id="KW-0548">Nucleotidyltransferase</keyword>
<dbReference type="GO" id="GO:0016779">
    <property type="term" value="F:nucleotidyltransferase activity"/>
    <property type="evidence" value="ECO:0007669"/>
    <property type="project" value="UniProtKB-KW"/>
</dbReference>
<keyword evidence="17" id="KW-1208">Phospholipid metabolism</keyword>
<protein>
    <recommendedName>
        <fullName evidence="7 18">Phosphatidate cytidylyltransferase</fullName>
        <ecNumber evidence="6 18">2.7.7.41</ecNumber>
    </recommendedName>
</protein>
<dbReference type="Proteomes" id="UP001441944">
    <property type="component" value="Unassembled WGS sequence"/>
</dbReference>
<evidence type="ECO:0000256" key="11">
    <source>
        <dbReference type="ARBA" id="ARBA00022692"/>
    </source>
</evidence>
<evidence type="ECO:0000256" key="17">
    <source>
        <dbReference type="ARBA" id="ARBA00023264"/>
    </source>
</evidence>
<comment type="caution">
    <text evidence="20">The sequence shown here is derived from an EMBL/GenBank/DDBJ whole genome shotgun (WGS) entry which is preliminary data.</text>
</comment>
<dbReference type="EC" id="2.7.7.41" evidence="6 18"/>
<proteinExistence type="inferred from homology"/>
<evidence type="ECO:0000256" key="7">
    <source>
        <dbReference type="ARBA" id="ARBA00019373"/>
    </source>
</evidence>
<feature type="transmembrane region" description="Helical" evidence="19">
    <location>
        <begin position="248"/>
        <end position="265"/>
    </location>
</feature>
<keyword evidence="15 19" id="KW-0472">Membrane</keyword>
<feature type="transmembrane region" description="Helical" evidence="19">
    <location>
        <begin position="140"/>
        <end position="159"/>
    </location>
</feature>
<comment type="similarity">
    <text evidence="5 18">Belongs to the CDS family.</text>
</comment>
<evidence type="ECO:0000256" key="1">
    <source>
        <dbReference type="ARBA" id="ARBA00001698"/>
    </source>
</evidence>
<evidence type="ECO:0000256" key="2">
    <source>
        <dbReference type="ARBA" id="ARBA00004651"/>
    </source>
</evidence>
<reference evidence="20 21" key="1">
    <citation type="submission" date="2024-04" db="EMBL/GenBank/DDBJ databases">
        <title>Draft genome sequence of Pseudophaeobacter arcticus NBRC 116598.</title>
        <authorList>
            <person name="Miyakawa T."/>
            <person name="Kusuya Y."/>
            <person name="Miura T."/>
        </authorList>
    </citation>
    <scope>NUCLEOTIDE SEQUENCE [LARGE SCALE GENOMIC DNA]</scope>
    <source>
        <strain evidence="20 21">SU-CL00105</strain>
    </source>
</reference>
<feature type="transmembrane region" description="Helical" evidence="19">
    <location>
        <begin position="76"/>
        <end position="103"/>
    </location>
</feature>
<keyword evidence="8" id="KW-1003">Cell membrane</keyword>
<evidence type="ECO:0000256" key="6">
    <source>
        <dbReference type="ARBA" id="ARBA00012487"/>
    </source>
</evidence>
<keyword evidence="10 18" id="KW-0808">Transferase</keyword>
<keyword evidence="9" id="KW-0444">Lipid biosynthesis</keyword>
<evidence type="ECO:0000256" key="19">
    <source>
        <dbReference type="SAM" id="Phobius"/>
    </source>
</evidence>
<keyword evidence="13 19" id="KW-1133">Transmembrane helix</keyword>
<feature type="transmembrane region" description="Helical" evidence="19">
    <location>
        <begin position="115"/>
        <end position="134"/>
    </location>
</feature>
<dbReference type="PANTHER" id="PTHR46382:SF1">
    <property type="entry name" value="PHOSPHATIDATE CYTIDYLYLTRANSFERASE"/>
    <property type="match status" value="1"/>
</dbReference>
<dbReference type="PROSITE" id="PS01315">
    <property type="entry name" value="CDS"/>
    <property type="match status" value="1"/>
</dbReference>
<accession>A0ABQ0AMR9</accession>
<evidence type="ECO:0000256" key="18">
    <source>
        <dbReference type="RuleBase" id="RU003938"/>
    </source>
</evidence>
<evidence type="ECO:0000256" key="5">
    <source>
        <dbReference type="ARBA" id="ARBA00010185"/>
    </source>
</evidence>
<name>A0ABQ0AMR9_9RHOB</name>
<evidence type="ECO:0000256" key="14">
    <source>
        <dbReference type="ARBA" id="ARBA00023098"/>
    </source>
</evidence>
<keyword evidence="11 18" id="KW-0812">Transmembrane</keyword>